<evidence type="ECO:0000313" key="3">
    <source>
        <dbReference type="Proteomes" id="UP000284842"/>
    </source>
</evidence>
<evidence type="ECO:0000313" key="2">
    <source>
        <dbReference type="EMBL" id="PPR07097.1"/>
    </source>
</evidence>
<keyword evidence="3" id="KW-1185">Reference proteome</keyword>
<proteinExistence type="predicted"/>
<name>A0A409YVP3_9AGAR</name>
<feature type="region of interest" description="Disordered" evidence="1">
    <location>
        <begin position="211"/>
        <end position="267"/>
    </location>
</feature>
<comment type="caution">
    <text evidence="2">The sequence shown here is derived from an EMBL/GenBank/DDBJ whole genome shotgun (WGS) entry which is preliminary data.</text>
</comment>
<sequence>MNVPTHWPLVREEYFTDFDHYPLIVTFQVENVVFVVSRDPFLYPGNYFEKHLKPPSRFGTTKDNPIVVPLGISVDDFRNFVRVMDENECEEQSSLSTIEEWRGVLHLATKWDFPMIRRQAIAAVGPMIFQGSLMEKLYWVKTYQIKSWFLVVYSFILTSPDPIPQDEMRGLDIGWEVICNLYAIREKWLAGVTYETSLEITARNLEAVYGTSDGMESPSDSASGSPGSDYESESEESSETGSESSSESERTSSEDSDTSTASEPDNLSWFGMPLSWARWQLEVYFSEELLCMRND</sequence>
<gene>
    <name evidence="2" type="ORF">CVT24_010918</name>
</gene>
<organism evidence="2 3">
    <name type="scientific">Panaeolus cyanescens</name>
    <dbReference type="NCBI Taxonomy" id="181874"/>
    <lineage>
        <taxon>Eukaryota</taxon>
        <taxon>Fungi</taxon>
        <taxon>Dikarya</taxon>
        <taxon>Basidiomycota</taxon>
        <taxon>Agaricomycotina</taxon>
        <taxon>Agaricomycetes</taxon>
        <taxon>Agaricomycetidae</taxon>
        <taxon>Agaricales</taxon>
        <taxon>Agaricineae</taxon>
        <taxon>Galeropsidaceae</taxon>
        <taxon>Panaeolus</taxon>
    </lineage>
</organism>
<accession>A0A409YVP3</accession>
<reference evidence="2 3" key="1">
    <citation type="journal article" date="2018" name="Evol. Lett.">
        <title>Horizontal gene cluster transfer increased hallucinogenic mushroom diversity.</title>
        <authorList>
            <person name="Reynolds H.T."/>
            <person name="Vijayakumar V."/>
            <person name="Gluck-Thaler E."/>
            <person name="Korotkin H.B."/>
            <person name="Matheny P.B."/>
            <person name="Slot J.C."/>
        </authorList>
    </citation>
    <scope>NUCLEOTIDE SEQUENCE [LARGE SCALE GENOMIC DNA]</scope>
    <source>
        <strain evidence="2 3">2629</strain>
    </source>
</reference>
<feature type="compositionally biased region" description="Low complexity" evidence="1">
    <location>
        <begin position="217"/>
        <end position="229"/>
    </location>
</feature>
<protein>
    <recommendedName>
        <fullName evidence="4">BTB domain-containing protein</fullName>
    </recommendedName>
</protein>
<dbReference type="InParanoid" id="A0A409YVP3"/>
<dbReference type="EMBL" id="NHTK01000523">
    <property type="protein sequence ID" value="PPR07097.1"/>
    <property type="molecule type" value="Genomic_DNA"/>
</dbReference>
<dbReference type="Proteomes" id="UP000284842">
    <property type="component" value="Unassembled WGS sequence"/>
</dbReference>
<dbReference type="OrthoDB" id="3223099at2759"/>
<evidence type="ECO:0000256" key="1">
    <source>
        <dbReference type="SAM" id="MobiDB-lite"/>
    </source>
</evidence>
<evidence type="ECO:0008006" key="4">
    <source>
        <dbReference type="Google" id="ProtNLM"/>
    </source>
</evidence>
<dbReference type="AlphaFoldDB" id="A0A409YVP3"/>